<sequence>MMTVLISGQQTKRPLGVQHWVEEVNRHSSQHPTPPASQTSSCDSRKRQGLGELTSCSAYSKQKDDMSSSHSGSPRKRTCAAEGDESCLSKAHHHNSSPTCSISPVRDLFNELRLSSPAIHCVPPVIPIGLKSLMQASDPHGTDDIPAFTFDKEDTRTEDQLKALWEEVEDISNEAKECDVYGQDGNAWCLRVIVCCSSTLLSSGALTPSSATTAIIVAPLPHAERFTADAFMSDNAVVSAWPQDVKATLTRSLYSDVLRSNNTSASSHICCDQSTPPMLMFMPIVNMLKPKPKPMN</sequence>
<keyword evidence="4" id="KW-1185">Reference proteome</keyword>
<evidence type="ECO:0000256" key="1">
    <source>
        <dbReference type="SAM" id="MobiDB-lite"/>
    </source>
</evidence>
<reference evidence="3" key="1">
    <citation type="journal article" date="2020" name="Stud. Mycol.">
        <title>101 Dothideomycetes genomes: a test case for predicting lifestyles and emergence of pathogens.</title>
        <authorList>
            <person name="Haridas S."/>
            <person name="Albert R."/>
            <person name="Binder M."/>
            <person name="Bloem J."/>
            <person name="Labutti K."/>
            <person name="Salamov A."/>
            <person name="Andreopoulos B."/>
            <person name="Baker S."/>
            <person name="Barry K."/>
            <person name="Bills G."/>
            <person name="Bluhm B."/>
            <person name="Cannon C."/>
            <person name="Castanera R."/>
            <person name="Culley D."/>
            <person name="Daum C."/>
            <person name="Ezra D."/>
            <person name="Gonzalez J."/>
            <person name="Henrissat B."/>
            <person name="Kuo A."/>
            <person name="Liang C."/>
            <person name="Lipzen A."/>
            <person name="Lutzoni F."/>
            <person name="Magnuson J."/>
            <person name="Mondo S."/>
            <person name="Nolan M."/>
            <person name="Ohm R."/>
            <person name="Pangilinan J."/>
            <person name="Park H.-J."/>
            <person name="Ramirez L."/>
            <person name="Alfaro M."/>
            <person name="Sun H."/>
            <person name="Tritt A."/>
            <person name="Yoshinaga Y."/>
            <person name="Zwiers L.-H."/>
            <person name="Turgeon B."/>
            <person name="Goodwin S."/>
            <person name="Spatafora J."/>
            <person name="Crous P."/>
            <person name="Grigoriev I."/>
        </authorList>
    </citation>
    <scope>NUCLEOTIDE SEQUENCE</scope>
    <source>
        <strain evidence="3">CBS 207.26</strain>
    </source>
</reference>
<proteinExistence type="predicted"/>
<gene>
    <name evidence="3" type="ORF">K469DRAFT_262476</name>
</gene>
<feature type="region of interest" description="Disordered" evidence="1">
    <location>
        <begin position="24"/>
        <end position="79"/>
    </location>
</feature>
<evidence type="ECO:0000259" key="2">
    <source>
        <dbReference type="Pfam" id="PF20516"/>
    </source>
</evidence>
<protein>
    <recommendedName>
        <fullName evidence="2">PD-(D/E)XK nuclease-like domain-containing protein</fullName>
    </recommendedName>
</protein>
<dbReference type="InterPro" id="IPR046797">
    <property type="entry name" value="PDDEXK_12"/>
</dbReference>
<organism evidence="3 4">
    <name type="scientific">Zopfia rhizophila CBS 207.26</name>
    <dbReference type="NCBI Taxonomy" id="1314779"/>
    <lineage>
        <taxon>Eukaryota</taxon>
        <taxon>Fungi</taxon>
        <taxon>Dikarya</taxon>
        <taxon>Ascomycota</taxon>
        <taxon>Pezizomycotina</taxon>
        <taxon>Dothideomycetes</taxon>
        <taxon>Dothideomycetes incertae sedis</taxon>
        <taxon>Zopfiaceae</taxon>
        <taxon>Zopfia</taxon>
    </lineage>
</organism>
<dbReference type="AlphaFoldDB" id="A0A6A6DT47"/>
<feature type="domain" description="PD-(D/E)XK nuclease-like" evidence="2">
    <location>
        <begin position="140"/>
        <end position="272"/>
    </location>
</feature>
<accession>A0A6A6DT47</accession>
<dbReference type="Proteomes" id="UP000800200">
    <property type="component" value="Unassembled WGS sequence"/>
</dbReference>
<dbReference type="EMBL" id="ML994653">
    <property type="protein sequence ID" value="KAF2181368.1"/>
    <property type="molecule type" value="Genomic_DNA"/>
</dbReference>
<evidence type="ECO:0000313" key="3">
    <source>
        <dbReference type="EMBL" id="KAF2181368.1"/>
    </source>
</evidence>
<dbReference type="Pfam" id="PF20516">
    <property type="entry name" value="PDDEXK_12"/>
    <property type="match status" value="1"/>
</dbReference>
<evidence type="ECO:0000313" key="4">
    <source>
        <dbReference type="Proteomes" id="UP000800200"/>
    </source>
</evidence>
<name>A0A6A6DT47_9PEZI</name>